<dbReference type="Proteomes" id="UP000217895">
    <property type="component" value="Chromosome"/>
</dbReference>
<protein>
    <submittedName>
        <fullName evidence="2">Uncharacterized protein</fullName>
    </submittedName>
</protein>
<organism evidence="2 3">
    <name type="scientific">Leptolyngbya boryana NIES-2135</name>
    <dbReference type="NCBI Taxonomy" id="1973484"/>
    <lineage>
        <taxon>Bacteria</taxon>
        <taxon>Bacillati</taxon>
        <taxon>Cyanobacteriota</taxon>
        <taxon>Cyanophyceae</taxon>
        <taxon>Leptolyngbyales</taxon>
        <taxon>Leptolyngbyaceae</taxon>
        <taxon>Leptolyngbya group</taxon>
        <taxon>Leptolyngbya</taxon>
    </lineage>
</organism>
<gene>
    <name evidence="2" type="ORF">NIES2135_20960</name>
</gene>
<dbReference type="AlphaFoldDB" id="A0A1Z4JF47"/>
<evidence type="ECO:0000313" key="3">
    <source>
        <dbReference type="Proteomes" id="UP000217895"/>
    </source>
</evidence>
<dbReference type="EMBL" id="AP018203">
    <property type="protein sequence ID" value="BAY55273.1"/>
    <property type="molecule type" value="Genomic_DNA"/>
</dbReference>
<keyword evidence="3" id="KW-1185">Reference proteome</keyword>
<reference evidence="2 3" key="1">
    <citation type="submission" date="2017-06" db="EMBL/GenBank/DDBJ databases">
        <title>Genome sequencing of cyanobaciteial culture collection at National Institute for Environmental Studies (NIES).</title>
        <authorList>
            <person name="Hirose Y."/>
            <person name="Shimura Y."/>
            <person name="Fujisawa T."/>
            <person name="Nakamura Y."/>
            <person name="Kawachi M."/>
        </authorList>
    </citation>
    <scope>NUCLEOTIDE SEQUENCE [LARGE SCALE GENOMIC DNA]</scope>
    <source>
        <strain evidence="2 3">NIES-2135</strain>
    </source>
</reference>
<sequence length="218" mass="24043">MRGLRSSRVGNAIQGILEYRILLLRMFERISTDDRRIFDTVGFKLLRRELPCLDRADLCRIEQTLMIFVDTEIGLDSAEIEQIWLKTGCTIAQVWIGDVLSETIATQPVSMPVATETQVSAKPARSATPKTAPKSPELISIDELSTQISSVTGRDAKTVRTEIMAMNPTIYVDASTATAAIDNSIKALEAMRSRFNVSKAPTRTTAKKPAAKRGSKKV</sequence>
<evidence type="ECO:0000256" key="1">
    <source>
        <dbReference type="SAM" id="MobiDB-lite"/>
    </source>
</evidence>
<accession>A0A1Z4JF47</accession>
<proteinExistence type="predicted"/>
<name>A0A1Z4JF47_LEPBY</name>
<feature type="region of interest" description="Disordered" evidence="1">
    <location>
        <begin position="198"/>
        <end position="218"/>
    </location>
</feature>
<feature type="compositionally biased region" description="Basic residues" evidence="1">
    <location>
        <begin position="205"/>
        <end position="218"/>
    </location>
</feature>
<evidence type="ECO:0000313" key="2">
    <source>
        <dbReference type="EMBL" id="BAY55273.1"/>
    </source>
</evidence>